<dbReference type="SUPFAM" id="SSF56112">
    <property type="entry name" value="Protein kinase-like (PK-like)"/>
    <property type="match status" value="1"/>
</dbReference>
<evidence type="ECO:0000313" key="1">
    <source>
        <dbReference type="EMBL" id="MFC7241996.1"/>
    </source>
</evidence>
<name>A0ABW2GPP7_9ACTN</name>
<evidence type="ECO:0000313" key="2">
    <source>
        <dbReference type="Proteomes" id="UP001596392"/>
    </source>
</evidence>
<protein>
    <submittedName>
        <fullName evidence="1">TIGR02569 family protein</fullName>
    </submittedName>
</protein>
<gene>
    <name evidence="1" type="ORF">ACFQO7_05825</name>
</gene>
<reference evidence="2" key="1">
    <citation type="journal article" date="2019" name="Int. J. Syst. Evol. Microbiol.">
        <title>The Global Catalogue of Microorganisms (GCM) 10K type strain sequencing project: providing services to taxonomists for standard genome sequencing and annotation.</title>
        <authorList>
            <consortium name="The Broad Institute Genomics Platform"/>
            <consortium name="The Broad Institute Genome Sequencing Center for Infectious Disease"/>
            <person name="Wu L."/>
            <person name="Ma J."/>
        </authorList>
    </citation>
    <scope>NUCLEOTIDE SEQUENCE [LARGE SCALE GENOMIC DNA]</scope>
    <source>
        <strain evidence="2">CGMCC 1.9106</strain>
    </source>
</reference>
<sequence length="269" mass="29723">MAREVPAPEVLAAFGARGPAVPLPGGQGRTWCADDVVLKPGGLEAETAWVAEVLSGLPGSRRFRVARPVRAGDGSWTVLGWQAWRLTPGSPDPRRWDDVLAAGEAFHEALAGLARPSFLDERDDPWSFGDRVAWQELPLRGGEVMTEVLEPLARVRRPVHSPSQVVHGDLLGNVMFADGLAPAVIDWPVYHRPASWALAVAVVDAMTWHDASEALPDRWADRAEWDQMLVRALMYRIATNEGRRRMGLPVTERVEHYRSVVDLVLARLE</sequence>
<dbReference type="InterPro" id="IPR011009">
    <property type="entry name" value="Kinase-like_dom_sf"/>
</dbReference>
<dbReference type="RefSeq" id="WP_376805432.1">
    <property type="nucleotide sequence ID" value="NZ_JBHTAC010000004.1"/>
</dbReference>
<dbReference type="EMBL" id="JBHTAC010000004">
    <property type="protein sequence ID" value="MFC7241996.1"/>
    <property type="molecule type" value="Genomic_DNA"/>
</dbReference>
<accession>A0ABW2GPP7</accession>
<dbReference type="Proteomes" id="UP001596392">
    <property type="component" value="Unassembled WGS sequence"/>
</dbReference>
<comment type="caution">
    <text evidence="1">The sequence shown here is derived from an EMBL/GenBank/DDBJ whole genome shotgun (WGS) entry which is preliminary data.</text>
</comment>
<organism evidence="1 2">
    <name type="scientific">Catellatospora aurea</name>
    <dbReference type="NCBI Taxonomy" id="1337874"/>
    <lineage>
        <taxon>Bacteria</taxon>
        <taxon>Bacillati</taxon>
        <taxon>Actinomycetota</taxon>
        <taxon>Actinomycetes</taxon>
        <taxon>Micromonosporales</taxon>
        <taxon>Micromonosporaceae</taxon>
        <taxon>Catellatospora</taxon>
    </lineage>
</organism>
<keyword evidence="2" id="KW-1185">Reference proteome</keyword>
<proteinExistence type="predicted"/>